<name>A0A1I6EHN9_9RHOB</name>
<dbReference type="STRING" id="871652.SAMN04515673_11243"/>
<keyword evidence="2" id="KW-1185">Reference proteome</keyword>
<evidence type="ECO:0000313" key="1">
    <source>
        <dbReference type="EMBL" id="SFR17259.1"/>
    </source>
</evidence>
<gene>
    <name evidence="1" type="ORF">SAMN04515673_11243</name>
</gene>
<protein>
    <recommendedName>
        <fullName evidence="3">Arginine transporter</fullName>
    </recommendedName>
</protein>
<accession>A0A1I6EHN9</accession>
<reference evidence="1 2" key="1">
    <citation type="submission" date="2016-10" db="EMBL/GenBank/DDBJ databases">
        <authorList>
            <person name="de Groot N.N."/>
        </authorList>
    </citation>
    <scope>NUCLEOTIDE SEQUENCE [LARGE SCALE GENOMIC DNA]</scope>
    <source>
        <strain evidence="2">KMM 9023,NRIC 0796,JCM 17311,KCTC 23692</strain>
    </source>
</reference>
<dbReference type="PROSITE" id="PS51257">
    <property type="entry name" value="PROKAR_LIPOPROTEIN"/>
    <property type="match status" value="1"/>
</dbReference>
<dbReference type="OrthoDB" id="7659053at2"/>
<dbReference type="AlphaFoldDB" id="A0A1I6EHN9"/>
<dbReference type="RefSeq" id="WP_092081984.1">
    <property type="nucleotide sequence ID" value="NZ_FOYI01000012.1"/>
</dbReference>
<sequence>MKHTLLLCATLTLAACGGKRDVAVSRMSMTPAVGPISQACLASDRKARSRSLCGCIQSAANRTLTSADQSRAATFYRDPHQAQEIRMSDRGSHEAFWQRYKNYAETAEAYCS</sequence>
<evidence type="ECO:0000313" key="2">
    <source>
        <dbReference type="Proteomes" id="UP000199302"/>
    </source>
</evidence>
<proteinExistence type="predicted"/>
<evidence type="ECO:0008006" key="3">
    <source>
        <dbReference type="Google" id="ProtNLM"/>
    </source>
</evidence>
<organism evidence="1 2">
    <name type="scientific">Poseidonocella sedimentorum</name>
    <dbReference type="NCBI Taxonomy" id="871652"/>
    <lineage>
        <taxon>Bacteria</taxon>
        <taxon>Pseudomonadati</taxon>
        <taxon>Pseudomonadota</taxon>
        <taxon>Alphaproteobacteria</taxon>
        <taxon>Rhodobacterales</taxon>
        <taxon>Roseobacteraceae</taxon>
        <taxon>Poseidonocella</taxon>
    </lineage>
</organism>
<dbReference type="EMBL" id="FOYI01000012">
    <property type="protein sequence ID" value="SFR17259.1"/>
    <property type="molecule type" value="Genomic_DNA"/>
</dbReference>
<dbReference type="Proteomes" id="UP000199302">
    <property type="component" value="Unassembled WGS sequence"/>
</dbReference>